<sequence>MARGGRHGAKVAPSPNVQALRQAEERTCPLCIEPLDATEQLFLPCACGYQLCLFCYDRIKTECGNLCPGCRTEYSSEKELQKKPDARQQKASHSGPGSTEQSPQKHSPNGHRLASPAGKALHASPGSRSRAAPAQAIPIPPPPPPAAARQAQQWPQQGSQSEAAESLHASSGSSAPSPSAQAPRKGHPGIATVAVPVRRRGQAVHQKHDAQPAAVPLHASQPEAHSSSSSRPELGTGSSSQEGSRMALQNGVHAPPPMWATGFAADVNRMPEAAAAVCESWRLQKKHQGPAAPDHEGFALLESMRQAVRAGRMSAKEAAACLLAFLQQHEVEQQMLRAACSSSMAEHTQHAGQPSQPLPSYQAQPAASIWGSEAAGTMSTCQPGWSQPESAVPGCSWLPWAAANPIPGAAQDH</sequence>
<keyword evidence="1" id="KW-0479">Metal-binding</keyword>
<keyword evidence="1" id="KW-0862">Zinc</keyword>
<keyword evidence="1" id="KW-0863">Zinc-finger</keyword>
<dbReference type="CDD" id="cd16618">
    <property type="entry name" value="mRING-HC-C4C4_CNOT4"/>
    <property type="match status" value="1"/>
</dbReference>
<reference evidence="4 5" key="1">
    <citation type="submission" date="2023-10" db="EMBL/GenBank/DDBJ databases">
        <authorList>
            <person name="Maclean D."/>
            <person name="Macfadyen A."/>
        </authorList>
    </citation>
    <scope>NUCLEOTIDE SEQUENCE [LARGE SCALE GENOMIC DNA]</scope>
</reference>
<feature type="domain" description="RING-type" evidence="3">
    <location>
        <begin position="28"/>
        <end position="71"/>
    </location>
</feature>
<feature type="region of interest" description="Disordered" evidence="2">
    <location>
        <begin position="79"/>
        <end position="253"/>
    </location>
</feature>
<dbReference type="InterPro" id="IPR001841">
    <property type="entry name" value="Znf_RING"/>
</dbReference>
<evidence type="ECO:0000313" key="5">
    <source>
        <dbReference type="Proteomes" id="UP001314263"/>
    </source>
</evidence>
<feature type="compositionally biased region" description="Polar residues" evidence="2">
    <location>
        <begin position="346"/>
        <end position="365"/>
    </location>
</feature>
<accession>A0AAV1IA51</accession>
<evidence type="ECO:0000313" key="4">
    <source>
        <dbReference type="EMBL" id="CAK0784246.1"/>
    </source>
</evidence>
<evidence type="ECO:0000256" key="1">
    <source>
        <dbReference type="PROSITE-ProRule" id="PRU00175"/>
    </source>
</evidence>
<feature type="compositionally biased region" description="Basic and acidic residues" evidence="2">
    <location>
        <begin position="79"/>
        <end position="88"/>
    </location>
</feature>
<comment type="caution">
    <text evidence="4">The sequence shown here is derived from an EMBL/GenBank/DDBJ whole genome shotgun (WGS) entry which is preliminary data.</text>
</comment>
<dbReference type="GO" id="GO:0004842">
    <property type="term" value="F:ubiquitin-protein transferase activity"/>
    <property type="evidence" value="ECO:0007669"/>
    <property type="project" value="InterPro"/>
</dbReference>
<organism evidence="4 5">
    <name type="scientific">Coccomyxa viridis</name>
    <dbReference type="NCBI Taxonomy" id="1274662"/>
    <lineage>
        <taxon>Eukaryota</taxon>
        <taxon>Viridiplantae</taxon>
        <taxon>Chlorophyta</taxon>
        <taxon>core chlorophytes</taxon>
        <taxon>Trebouxiophyceae</taxon>
        <taxon>Trebouxiophyceae incertae sedis</taxon>
        <taxon>Coccomyxaceae</taxon>
        <taxon>Coccomyxa</taxon>
    </lineage>
</organism>
<dbReference type="PANTHER" id="PTHR12603">
    <property type="entry name" value="CCR4-NOT TRANSCRIPTION COMPLEX RELATED"/>
    <property type="match status" value="1"/>
</dbReference>
<dbReference type="GO" id="GO:0030014">
    <property type="term" value="C:CCR4-NOT complex"/>
    <property type="evidence" value="ECO:0007669"/>
    <property type="project" value="InterPro"/>
</dbReference>
<protein>
    <recommendedName>
        <fullName evidence="3">RING-type domain-containing protein</fullName>
    </recommendedName>
</protein>
<dbReference type="Proteomes" id="UP001314263">
    <property type="component" value="Unassembled WGS sequence"/>
</dbReference>
<evidence type="ECO:0000259" key="3">
    <source>
        <dbReference type="PROSITE" id="PS50089"/>
    </source>
</evidence>
<dbReference type="AlphaFoldDB" id="A0AAV1IA51"/>
<dbReference type="PANTHER" id="PTHR12603:SF0">
    <property type="entry name" value="CCR4-NOT TRANSCRIPTION COMPLEX SUBUNIT 4"/>
    <property type="match status" value="1"/>
</dbReference>
<dbReference type="SUPFAM" id="SSF57850">
    <property type="entry name" value="RING/U-box"/>
    <property type="match status" value="1"/>
</dbReference>
<dbReference type="InterPro" id="IPR013083">
    <property type="entry name" value="Znf_RING/FYVE/PHD"/>
</dbReference>
<feature type="region of interest" description="Disordered" evidence="2">
    <location>
        <begin position="346"/>
        <end position="366"/>
    </location>
</feature>
<feature type="compositionally biased region" description="Polar residues" evidence="2">
    <location>
        <begin position="89"/>
        <end position="107"/>
    </location>
</feature>
<dbReference type="Gene3D" id="3.30.40.10">
    <property type="entry name" value="Zinc/RING finger domain, C3HC4 (zinc finger)"/>
    <property type="match status" value="1"/>
</dbReference>
<proteinExistence type="predicted"/>
<evidence type="ECO:0000256" key="2">
    <source>
        <dbReference type="SAM" id="MobiDB-lite"/>
    </source>
</evidence>
<dbReference type="InterPro" id="IPR039515">
    <property type="entry name" value="NOT4_mRING-HC-C4C4"/>
</dbReference>
<name>A0AAV1IA51_9CHLO</name>
<dbReference type="InterPro" id="IPR039780">
    <property type="entry name" value="Mot2"/>
</dbReference>
<dbReference type="Pfam" id="PF14570">
    <property type="entry name" value="zf-RING_4"/>
    <property type="match status" value="1"/>
</dbReference>
<dbReference type="EMBL" id="CAUYUE010000010">
    <property type="protein sequence ID" value="CAK0784246.1"/>
    <property type="molecule type" value="Genomic_DNA"/>
</dbReference>
<keyword evidence="5" id="KW-1185">Reference proteome</keyword>
<dbReference type="PROSITE" id="PS50089">
    <property type="entry name" value="ZF_RING_2"/>
    <property type="match status" value="1"/>
</dbReference>
<feature type="compositionally biased region" description="Low complexity" evidence="2">
    <location>
        <begin position="147"/>
        <end position="182"/>
    </location>
</feature>
<feature type="compositionally biased region" description="Low complexity" evidence="2">
    <location>
        <begin position="123"/>
        <end position="137"/>
    </location>
</feature>
<dbReference type="GO" id="GO:0016567">
    <property type="term" value="P:protein ubiquitination"/>
    <property type="evidence" value="ECO:0007669"/>
    <property type="project" value="TreeGrafter"/>
</dbReference>
<gene>
    <name evidence="4" type="ORF">CVIRNUC_007450</name>
</gene>
<dbReference type="GO" id="GO:0008270">
    <property type="term" value="F:zinc ion binding"/>
    <property type="evidence" value="ECO:0007669"/>
    <property type="project" value="UniProtKB-KW"/>
</dbReference>